<dbReference type="InterPro" id="IPR036597">
    <property type="entry name" value="Fido-like_dom_sf"/>
</dbReference>
<dbReference type="Proteomes" id="UP000228945">
    <property type="component" value="Chromosome"/>
</dbReference>
<dbReference type="Gene3D" id="1.10.3290.10">
    <property type="entry name" value="Fido-like domain"/>
    <property type="match status" value="1"/>
</dbReference>
<evidence type="ECO:0000256" key="1">
    <source>
        <dbReference type="ARBA" id="ARBA00022679"/>
    </source>
</evidence>
<evidence type="ECO:0000313" key="10">
    <source>
        <dbReference type="Proteomes" id="UP000228945"/>
    </source>
</evidence>
<evidence type="ECO:0000256" key="2">
    <source>
        <dbReference type="ARBA" id="ARBA00022695"/>
    </source>
</evidence>
<keyword evidence="4" id="KW-0067">ATP-binding</keyword>
<dbReference type="EMBL" id="CP024201">
    <property type="protein sequence ID" value="ATQ43682.1"/>
    <property type="molecule type" value="Genomic_DNA"/>
</dbReference>
<dbReference type="OrthoDB" id="9813719at2"/>
<dbReference type="KEGG" id="cmb:CSW64_15415"/>
<dbReference type="EC" id="2.7.7.108" evidence="5"/>
<dbReference type="GO" id="GO:0051302">
    <property type="term" value="P:regulation of cell division"/>
    <property type="evidence" value="ECO:0007669"/>
    <property type="project" value="TreeGrafter"/>
</dbReference>
<evidence type="ECO:0000259" key="8">
    <source>
        <dbReference type="PROSITE" id="PS51459"/>
    </source>
</evidence>
<feature type="domain" description="Fido" evidence="8">
    <location>
        <begin position="54"/>
        <end position="194"/>
    </location>
</feature>
<comment type="catalytic activity">
    <reaction evidence="7">
        <text>L-tyrosyl-[protein] + ATP = O-(5'-adenylyl)-L-tyrosyl-[protein] + diphosphate</text>
        <dbReference type="Rhea" id="RHEA:54288"/>
        <dbReference type="Rhea" id="RHEA-COMP:10136"/>
        <dbReference type="Rhea" id="RHEA-COMP:13846"/>
        <dbReference type="ChEBI" id="CHEBI:30616"/>
        <dbReference type="ChEBI" id="CHEBI:33019"/>
        <dbReference type="ChEBI" id="CHEBI:46858"/>
        <dbReference type="ChEBI" id="CHEBI:83624"/>
        <dbReference type="EC" id="2.7.7.108"/>
    </reaction>
</comment>
<keyword evidence="2" id="KW-0548">Nucleotidyltransferase</keyword>
<dbReference type="GO" id="GO:0005524">
    <property type="term" value="F:ATP binding"/>
    <property type="evidence" value="ECO:0007669"/>
    <property type="project" value="UniProtKB-KW"/>
</dbReference>
<gene>
    <name evidence="9" type="ORF">CSW64_15415</name>
</gene>
<proteinExistence type="predicted"/>
<dbReference type="GO" id="GO:0070733">
    <property type="term" value="F:AMPylase activity"/>
    <property type="evidence" value="ECO:0007669"/>
    <property type="project" value="UniProtKB-EC"/>
</dbReference>
<evidence type="ECO:0000256" key="7">
    <source>
        <dbReference type="ARBA" id="ARBA00048696"/>
    </source>
</evidence>
<keyword evidence="10" id="KW-1185">Reference proteome</keyword>
<keyword evidence="1 9" id="KW-0808">Transferase</keyword>
<dbReference type="PANTHER" id="PTHR39560">
    <property type="entry name" value="PROTEIN ADENYLYLTRANSFERASE FIC-RELATED"/>
    <property type="match status" value="1"/>
</dbReference>
<comment type="catalytic activity">
    <reaction evidence="6">
        <text>L-threonyl-[protein] + ATP = 3-O-(5'-adenylyl)-L-threonyl-[protein] + diphosphate</text>
        <dbReference type="Rhea" id="RHEA:54292"/>
        <dbReference type="Rhea" id="RHEA-COMP:11060"/>
        <dbReference type="Rhea" id="RHEA-COMP:13847"/>
        <dbReference type="ChEBI" id="CHEBI:30013"/>
        <dbReference type="ChEBI" id="CHEBI:30616"/>
        <dbReference type="ChEBI" id="CHEBI:33019"/>
        <dbReference type="ChEBI" id="CHEBI:138113"/>
        <dbReference type="EC" id="2.7.7.108"/>
    </reaction>
</comment>
<evidence type="ECO:0000256" key="6">
    <source>
        <dbReference type="ARBA" id="ARBA00047939"/>
    </source>
</evidence>
<accession>A0A2D2B083</accession>
<dbReference type="PANTHER" id="PTHR39560:SF1">
    <property type="entry name" value="PROTEIN ADENYLYLTRANSFERASE FIC-RELATED"/>
    <property type="match status" value="1"/>
</dbReference>
<evidence type="ECO:0000256" key="3">
    <source>
        <dbReference type="ARBA" id="ARBA00022741"/>
    </source>
</evidence>
<evidence type="ECO:0000256" key="4">
    <source>
        <dbReference type="ARBA" id="ARBA00022840"/>
    </source>
</evidence>
<sequence length="194" mass="22323">MTFEGYDAGDDRYVDPRTLILRNRLGLTDQADLTEFETVSVTQRSEEPFPEGRLSRSHYLATHRHLFQDVYVWAGKVRTVRTGKEGNWFCYPENILGELDRVFRWLKDYHYLRALTPEEFAAGGAYFLSELNAIHAFREGNGRTQNAFFALLAAQAGHPIDFDKLDPEAFLEAMVHSFTSDNRLLEAQILDLIT</sequence>
<evidence type="ECO:0000256" key="5">
    <source>
        <dbReference type="ARBA" id="ARBA00034531"/>
    </source>
</evidence>
<dbReference type="AlphaFoldDB" id="A0A2D2B083"/>
<dbReference type="Pfam" id="PF02661">
    <property type="entry name" value="Fic"/>
    <property type="match status" value="1"/>
</dbReference>
<name>A0A2D2B083_9CAUL</name>
<protein>
    <recommendedName>
        <fullName evidence="5">protein adenylyltransferase</fullName>
        <ecNumber evidence="5">2.7.7.108</ecNumber>
    </recommendedName>
</protein>
<dbReference type="SUPFAM" id="SSF140931">
    <property type="entry name" value="Fic-like"/>
    <property type="match status" value="1"/>
</dbReference>
<organism evidence="9 10">
    <name type="scientific">Caulobacter mirabilis</name>
    <dbReference type="NCBI Taxonomy" id="69666"/>
    <lineage>
        <taxon>Bacteria</taxon>
        <taxon>Pseudomonadati</taxon>
        <taxon>Pseudomonadota</taxon>
        <taxon>Alphaproteobacteria</taxon>
        <taxon>Caulobacterales</taxon>
        <taxon>Caulobacteraceae</taxon>
        <taxon>Caulobacter</taxon>
    </lineage>
</organism>
<reference evidence="9 10" key="1">
    <citation type="submission" date="2017-10" db="EMBL/GenBank/DDBJ databases">
        <title>Genome sequence of Caulobacter mirabilis FWC38.</title>
        <authorList>
            <person name="Fiebig A."/>
            <person name="Crosson S."/>
        </authorList>
    </citation>
    <scope>NUCLEOTIDE SEQUENCE [LARGE SCALE GENOMIC DNA]</scope>
    <source>
        <strain evidence="9 10">FWC 38</strain>
    </source>
</reference>
<evidence type="ECO:0000313" key="9">
    <source>
        <dbReference type="EMBL" id="ATQ43682.1"/>
    </source>
</evidence>
<dbReference type="InterPro" id="IPR003812">
    <property type="entry name" value="Fido"/>
</dbReference>
<dbReference type="PROSITE" id="PS51459">
    <property type="entry name" value="FIDO"/>
    <property type="match status" value="1"/>
</dbReference>
<keyword evidence="3" id="KW-0547">Nucleotide-binding</keyword>